<name>A0A916ZM99_9HYPH</name>
<organism evidence="14 15">
    <name type="scientific">Aureimonas endophytica</name>
    <dbReference type="NCBI Taxonomy" id="2027858"/>
    <lineage>
        <taxon>Bacteria</taxon>
        <taxon>Pseudomonadati</taxon>
        <taxon>Pseudomonadota</taxon>
        <taxon>Alphaproteobacteria</taxon>
        <taxon>Hyphomicrobiales</taxon>
        <taxon>Aurantimonadaceae</taxon>
        <taxon>Aureimonas</taxon>
    </lineage>
</organism>
<dbReference type="InterPro" id="IPR003660">
    <property type="entry name" value="HAMP_dom"/>
</dbReference>
<protein>
    <recommendedName>
        <fullName evidence="3">histidine kinase</fullName>
        <ecNumber evidence="3">2.7.13.3</ecNumber>
    </recommendedName>
</protein>
<dbReference type="EMBL" id="BMIQ01000003">
    <property type="protein sequence ID" value="GGE04650.1"/>
    <property type="molecule type" value="Genomic_DNA"/>
</dbReference>
<evidence type="ECO:0000256" key="8">
    <source>
        <dbReference type="ARBA" id="ARBA00022989"/>
    </source>
</evidence>
<dbReference type="Gene3D" id="1.10.287.130">
    <property type="match status" value="1"/>
</dbReference>
<dbReference type="GO" id="GO:0000155">
    <property type="term" value="F:phosphorelay sensor kinase activity"/>
    <property type="evidence" value="ECO:0007669"/>
    <property type="project" value="InterPro"/>
</dbReference>
<evidence type="ECO:0000256" key="10">
    <source>
        <dbReference type="SAM" id="Coils"/>
    </source>
</evidence>
<dbReference type="SMART" id="SM00304">
    <property type="entry name" value="HAMP"/>
    <property type="match status" value="1"/>
</dbReference>
<keyword evidence="4" id="KW-0597">Phosphoprotein</keyword>
<dbReference type="SMART" id="SM00387">
    <property type="entry name" value="HATPase_c"/>
    <property type="match status" value="1"/>
</dbReference>
<dbReference type="Proteomes" id="UP000644699">
    <property type="component" value="Unassembled WGS sequence"/>
</dbReference>
<evidence type="ECO:0000259" key="13">
    <source>
        <dbReference type="PROSITE" id="PS50885"/>
    </source>
</evidence>
<dbReference type="InterPro" id="IPR050428">
    <property type="entry name" value="TCS_sensor_his_kinase"/>
</dbReference>
<dbReference type="InterPro" id="IPR003661">
    <property type="entry name" value="HisK_dim/P_dom"/>
</dbReference>
<keyword evidence="8 11" id="KW-1133">Transmembrane helix</keyword>
<dbReference type="Gene3D" id="6.10.340.10">
    <property type="match status" value="1"/>
</dbReference>
<evidence type="ECO:0000256" key="6">
    <source>
        <dbReference type="ARBA" id="ARBA00022692"/>
    </source>
</evidence>
<feature type="domain" description="HAMP" evidence="13">
    <location>
        <begin position="194"/>
        <end position="244"/>
    </location>
</feature>
<dbReference type="InterPro" id="IPR036097">
    <property type="entry name" value="HisK_dim/P_sf"/>
</dbReference>
<dbReference type="RefSeq" id="WP_188908808.1">
    <property type="nucleotide sequence ID" value="NZ_BMIQ01000003.1"/>
</dbReference>
<feature type="coiled-coil region" evidence="10">
    <location>
        <begin position="225"/>
        <end position="252"/>
    </location>
</feature>
<dbReference type="SMART" id="SM00388">
    <property type="entry name" value="HisKA"/>
    <property type="match status" value="1"/>
</dbReference>
<proteinExistence type="predicted"/>
<evidence type="ECO:0000256" key="4">
    <source>
        <dbReference type="ARBA" id="ARBA00022553"/>
    </source>
</evidence>
<evidence type="ECO:0000256" key="2">
    <source>
        <dbReference type="ARBA" id="ARBA00004370"/>
    </source>
</evidence>
<dbReference type="Gene3D" id="3.30.565.10">
    <property type="entry name" value="Histidine kinase-like ATPase, C-terminal domain"/>
    <property type="match status" value="1"/>
</dbReference>
<evidence type="ECO:0000259" key="12">
    <source>
        <dbReference type="PROSITE" id="PS50109"/>
    </source>
</evidence>
<evidence type="ECO:0000313" key="15">
    <source>
        <dbReference type="Proteomes" id="UP000644699"/>
    </source>
</evidence>
<keyword evidence="5" id="KW-0808">Transferase</keyword>
<dbReference type="GO" id="GO:0005886">
    <property type="term" value="C:plasma membrane"/>
    <property type="evidence" value="ECO:0007669"/>
    <property type="project" value="TreeGrafter"/>
</dbReference>
<reference evidence="14" key="1">
    <citation type="journal article" date="2014" name="Int. J. Syst. Evol. Microbiol.">
        <title>Complete genome sequence of Corynebacterium casei LMG S-19264T (=DSM 44701T), isolated from a smear-ripened cheese.</title>
        <authorList>
            <consortium name="US DOE Joint Genome Institute (JGI-PGF)"/>
            <person name="Walter F."/>
            <person name="Albersmeier A."/>
            <person name="Kalinowski J."/>
            <person name="Ruckert C."/>
        </authorList>
    </citation>
    <scope>NUCLEOTIDE SEQUENCE</scope>
    <source>
        <strain evidence="14">CGMCC 1.15367</strain>
    </source>
</reference>
<evidence type="ECO:0000256" key="9">
    <source>
        <dbReference type="ARBA" id="ARBA00023012"/>
    </source>
</evidence>
<keyword evidence="15" id="KW-1185">Reference proteome</keyword>
<evidence type="ECO:0000256" key="3">
    <source>
        <dbReference type="ARBA" id="ARBA00012438"/>
    </source>
</evidence>
<dbReference type="PANTHER" id="PTHR45436:SF8">
    <property type="entry name" value="HISTIDINE KINASE"/>
    <property type="match status" value="1"/>
</dbReference>
<dbReference type="PROSITE" id="PS50885">
    <property type="entry name" value="HAMP"/>
    <property type="match status" value="1"/>
</dbReference>
<dbReference type="AlphaFoldDB" id="A0A916ZM99"/>
<feature type="domain" description="Histidine kinase" evidence="12">
    <location>
        <begin position="252"/>
        <end position="465"/>
    </location>
</feature>
<accession>A0A916ZM99</accession>
<dbReference type="Pfam" id="PF00672">
    <property type="entry name" value="HAMP"/>
    <property type="match status" value="1"/>
</dbReference>
<sequence>MRLPDRLRTTSFRLGVGYAVFFLVSVLAIFGAVYMAARSEVAAVIRSTIAEDLERLLGAEAAKGGAALRAAVAERTMAAATDQFYLLLDAGGGVIAGNLPGELWREGWSEQKPKPKLIASSEALREASDTNYEHKVHLFSLGLVLPDGERLMIARNSYLLGEFQEIVLDALKWGSGLTALLALIGGFAVSSGPTRRVDAIAATMRTIAGGRFDQRLPVLGRGDELDRLSSDINRMLERVEALMESLKQVSDDIAHDLRTPLARLRQRLDGAARQAGDVRVLQEAVADATAEADTIIETFNALLRIAQIEAGARRSRFARLDLGQLLTQLHDIYDTVAEDAGLRFELVVADDLSVDGDRDLLQQLFANLIENALTHAATATRLTLRASRAGGTIEAELADDGLGVPDGEHARIFRRLYRQDRSRTTPGNGLGLAMAAAIADLHEARIEALGNDPGLLIRVAFPTPAD</sequence>
<keyword evidence="11" id="KW-0472">Membrane</keyword>
<reference evidence="14" key="2">
    <citation type="submission" date="2020-09" db="EMBL/GenBank/DDBJ databases">
        <authorList>
            <person name="Sun Q."/>
            <person name="Zhou Y."/>
        </authorList>
    </citation>
    <scope>NUCLEOTIDE SEQUENCE</scope>
    <source>
        <strain evidence="14">CGMCC 1.15367</strain>
    </source>
</reference>
<gene>
    <name evidence="14" type="ORF">GCM10011390_24530</name>
</gene>
<evidence type="ECO:0000256" key="5">
    <source>
        <dbReference type="ARBA" id="ARBA00022679"/>
    </source>
</evidence>
<dbReference type="EC" id="2.7.13.3" evidence="3"/>
<dbReference type="SUPFAM" id="SSF47384">
    <property type="entry name" value="Homodimeric domain of signal transducing histidine kinase"/>
    <property type="match status" value="1"/>
</dbReference>
<dbReference type="SUPFAM" id="SSF158472">
    <property type="entry name" value="HAMP domain-like"/>
    <property type="match status" value="1"/>
</dbReference>
<evidence type="ECO:0000256" key="7">
    <source>
        <dbReference type="ARBA" id="ARBA00022777"/>
    </source>
</evidence>
<keyword evidence="6 11" id="KW-0812">Transmembrane</keyword>
<dbReference type="SUPFAM" id="SSF55874">
    <property type="entry name" value="ATPase domain of HSP90 chaperone/DNA topoisomerase II/histidine kinase"/>
    <property type="match status" value="1"/>
</dbReference>
<dbReference type="InterPro" id="IPR003594">
    <property type="entry name" value="HATPase_dom"/>
</dbReference>
<dbReference type="CDD" id="cd00082">
    <property type="entry name" value="HisKA"/>
    <property type="match status" value="1"/>
</dbReference>
<dbReference type="PANTHER" id="PTHR45436">
    <property type="entry name" value="SENSOR HISTIDINE KINASE YKOH"/>
    <property type="match status" value="1"/>
</dbReference>
<dbReference type="CDD" id="cd00075">
    <property type="entry name" value="HATPase"/>
    <property type="match status" value="1"/>
</dbReference>
<dbReference type="PROSITE" id="PS50109">
    <property type="entry name" value="HIS_KIN"/>
    <property type="match status" value="1"/>
</dbReference>
<comment type="caution">
    <text evidence="14">The sequence shown here is derived from an EMBL/GenBank/DDBJ whole genome shotgun (WGS) entry which is preliminary data.</text>
</comment>
<keyword evidence="9" id="KW-0902">Two-component regulatory system</keyword>
<dbReference type="Pfam" id="PF02518">
    <property type="entry name" value="HATPase_c"/>
    <property type="match status" value="1"/>
</dbReference>
<evidence type="ECO:0000256" key="1">
    <source>
        <dbReference type="ARBA" id="ARBA00000085"/>
    </source>
</evidence>
<evidence type="ECO:0000256" key="11">
    <source>
        <dbReference type="SAM" id="Phobius"/>
    </source>
</evidence>
<dbReference type="InterPro" id="IPR036890">
    <property type="entry name" value="HATPase_C_sf"/>
</dbReference>
<comment type="subcellular location">
    <subcellularLocation>
        <location evidence="2">Membrane</location>
    </subcellularLocation>
</comment>
<evidence type="ECO:0000313" key="14">
    <source>
        <dbReference type="EMBL" id="GGE04650.1"/>
    </source>
</evidence>
<dbReference type="InterPro" id="IPR005467">
    <property type="entry name" value="His_kinase_dom"/>
</dbReference>
<comment type="catalytic activity">
    <reaction evidence="1">
        <text>ATP + protein L-histidine = ADP + protein N-phospho-L-histidine.</text>
        <dbReference type="EC" id="2.7.13.3"/>
    </reaction>
</comment>
<feature type="transmembrane region" description="Helical" evidence="11">
    <location>
        <begin position="12"/>
        <end position="37"/>
    </location>
</feature>
<keyword evidence="7 14" id="KW-0418">Kinase</keyword>
<dbReference type="CDD" id="cd06225">
    <property type="entry name" value="HAMP"/>
    <property type="match status" value="1"/>
</dbReference>
<keyword evidence="10" id="KW-0175">Coiled coil</keyword>